<reference evidence="5 6" key="1">
    <citation type="submission" date="2023-05" db="EMBL/GenBank/DDBJ databases">
        <title>B98-5 Cell Line De Novo Hybrid Assembly: An Optical Mapping Approach.</title>
        <authorList>
            <person name="Kananen K."/>
            <person name="Auerbach J.A."/>
            <person name="Kautto E."/>
            <person name="Blachly J.S."/>
        </authorList>
    </citation>
    <scope>NUCLEOTIDE SEQUENCE [LARGE SCALE GENOMIC DNA]</scope>
    <source>
        <strain evidence="5">B95-8</strain>
        <tissue evidence="5">Cell line</tissue>
    </source>
</reference>
<feature type="compositionally biased region" description="Low complexity" evidence="4">
    <location>
        <begin position="302"/>
        <end position="321"/>
    </location>
</feature>
<gene>
    <name evidence="5" type="primary">ANAPC1_2</name>
    <name evidence="5" type="ORF">P7K49_029375</name>
</gene>
<name>A0ABQ9U720_SAGOE</name>
<evidence type="ECO:0000256" key="1">
    <source>
        <dbReference type="ARBA" id="ARBA00022618"/>
    </source>
</evidence>
<comment type="caution">
    <text evidence="5">The sequence shown here is derived from an EMBL/GenBank/DDBJ whole genome shotgun (WGS) entry which is preliminary data.</text>
</comment>
<dbReference type="PANTHER" id="PTHR12827:SF3">
    <property type="entry name" value="ANAPHASE-PROMOTING COMPLEX SUBUNIT 1"/>
    <property type="match status" value="1"/>
</dbReference>
<dbReference type="PANTHER" id="PTHR12827">
    <property type="entry name" value="MEIOTIC CHECKPOINT REGULATOR TSG24 FAMILY MEMBER"/>
    <property type="match status" value="1"/>
</dbReference>
<keyword evidence="2" id="KW-0498">Mitosis</keyword>
<keyword evidence="3" id="KW-0131">Cell cycle</keyword>
<keyword evidence="6" id="KW-1185">Reference proteome</keyword>
<accession>A0ABQ9U720</accession>
<evidence type="ECO:0000313" key="5">
    <source>
        <dbReference type="EMBL" id="KAK2092846.1"/>
    </source>
</evidence>
<protein>
    <submittedName>
        <fullName evidence="5">Anaphase-promoting complex subunit 1</fullName>
    </submittedName>
</protein>
<dbReference type="EMBL" id="JASSZA010000015">
    <property type="protein sequence ID" value="KAK2092846.1"/>
    <property type="molecule type" value="Genomic_DNA"/>
</dbReference>
<organism evidence="5 6">
    <name type="scientific">Saguinus oedipus</name>
    <name type="common">Cotton-top tamarin</name>
    <name type="synonym">Oedipomidas oedipus</name>
    <dbReference type="NCBI Taxonomy" id="9490"/>
    <lineage>
        <taxon>Eukaryota</taxon>
        <taxon>Metazoa</taxon>
        <taxon>Chordata</taxon>
        <taxon>Craniata</taxon>
        <taxon>Vertebrata</taxon>
        <taxon>Euteleostomi</taxon>
        <taxon>Mammalia</taxon>
        <taxon>Eutheria</taxon>
        <taxon>Euarchontoglires</taxon>
        <taxon>Primates</taxon>
        <taxon>Haplorrhini</taxon>
        <taxon>Platyrrhini</taxon>
        <taxon>Cebidae</taxon>
        <taxon>Callitrichinae</taxon>
        <taxon>Saguinus</taxon>
    </lineage>
</organism>
<sequence length="363" mass="39819">MSNFYEERATMIAARDLQEFVPFGRDHCKHHPNALNLQLRQLQPASELWSSDGAAGLENWQLRKGVSEIGEDVDYDEELYVAGNMVIWSKGSKSQALAVYKAFTVDSPVQQTLREVETGTDGDNFHANSIDICLSSQEPLPTMFSMLHPLDEITPLVCKSGSNLHYVSDDELFNGPVLGHTLGTVRAANRLHVAVALFGRTVVPSFPCLFGSPRVQYVVDHAMKIVFLNTDPSIVMTYDAVQNVHSVWTLRRVRSEEENVVLKFSEQGGTPQNVATSSSLTAHLRSLSKGDSPVTSPFQNYSSIHSQSRSTSSPSLHSRSPSISNMAALSRVPAPVTKIDTMLVLEGSGNLVLYTGVVRVSSK</sequence>
<evidence type="ECO:0000256" key="3">
    <source>
        <dbReference type="ARBA" id="ARBA00023306"/>
    </source>
</evidence>
<evidence type="ECO:0000256" key="2">
    <source>
        <dbReference type="ARBA" id="ARBA00022776"/>
    </source>
</evidence>
<evidence type="ECO:0000313" key="6">
    <source>
        <dbReference type="Proteomes" id="UP001266305"/>
    </source>
</evidence>
<keyword evidence="1" id="KW-0132">Cell division</keyword>
<proteinExistence type="predicted"/>
<dbReference type="Proteomes" id="UP001266305">
    <property type="component" value="Unassembled WGS sequence"/>
</dbReference>
<dbReference type="InterPro" id="IPR024990">
    <property type="entry name" value="Apc1"/>
</dbReference>
<feature type="region of interest" description="Disordered" evidence="4">
    <location>
        <begin position="286"/>
        <end position="321"/>
    </location>
</feature>
<evidence type="ECO:0000256" key="4">
    <source>
        <dbReference type="SAM" id="MobiDB-lite"/>
    </source>
</evidence>